<gene>
    <name evidence="1" type="ORF">OB919_15830</name>
</gene>
<name>A0AAP2Z9Z8_9EURY</name>
<sequence length="141" mass="16928">MARVAQNLETPLDERIEYATWPETLLYLSTMTMDARYANKQVKDLYQHTFREYLDHWTPLEPDDQPPPLCEDPELSSYDQERLEDLRFGIKKDRDRHFVQEMYDDLGVEGVPKTFWLTRHELENLDADQDEYSQSALDEYF</sequence>
<dbReference type="Proteomes" id="UP001321047">
    <property type="component" value="Unassembled WGS sequence"/>
</dbReference>
<proteinExistence type="predicted"/>
<dbReference type="RefSeq" id="WP_342809751.1">
    <property type="nucleotide sequence ID" value="NZ_JAOPJZ010000017.1"/>
</dbReference>
<accession>A0AAP2Z9Z8</accession>
<dbReference type="EMBL" id="JAOPJZ010000017">
    <property type="protein sequence ID" value="MCU4753434.1"/>
    <property type="molecule type" value="Genomic_DNA"/>
</dbReference>
<protein>
    <submittedName>
        <fullName evidence="1">Uncharacterized protein</fullName>
    </submittedName>
</protein>
<organism evidence="1 2">
    <name type="scientific">Natronosalvus hydrolyticus</name>
    <dbReference type="NCBI Taxonomy" id="2979988"/>
    <lineage>
        <taxon>Archaea</taxon>
        <taxon>Methanobacteriati</taxon>
        <taxon>Methanobacteriota</taxon>
        <taxon>Stenosarchaea group</taxon>
        <taxon>Halobacteria</taxon>
        <taxon>Halobacteriales</taxon>
        <taxon>Natrialbaceae</taxon>
        <taxon>Natronosalvus</taxon>
    </lineage>
</organism>
<reference evidence="1 2" key="1">
    <citation type="submission" date="2022-09" db="EMBL/GenBank/DDBJ databases">
        <title>Enrichment on poylsaccharides allowed isolation of novel metabolic and taxonomic groups of Haloarchaea.</title>
        <authorList>
            <person name="Sorokin D.Y."/>
            <person name="Elcheninov A.G."/>
            <person name="Khizhniak T.V."/>
            <person name="Kolganova T.V."/>
            <person name="Kublanov I.V."/>
        </authorList>
    </citation>
    <scope>NUCLEOTIDE SEQUENCE [LARGE SCALE GENOMIC DNA]</scope>
    <source>
        <strain evidence="1 2">AArc-curdl1</strain>
    </source>
</reference>
<evidence type="ECO:0000313" key="1">
    <source>
        <dbReference type="EMBL" id="MCU4753434.1"/>
    </source>
</evidence>
<keyword evidence="2" id="KW-1185">Reference proteome</keyword>
<evidence type="ECO:0000313" key="2">
    <source>
        <dbReference type="Proteomes" id="UP001321047"/>
    </source>
</evidence>
<comment type="caution">
    <text evidence="1">The sequence shown here is derived from an EMBL/GenBank/DDBJ whole genome shotgun (WGS) entry which is preliminary data.</text>
</comment>
<dbReference type="AlphaFoldDB" id="A0AAP2Z9Z8"/>